<dbReference type="EMBL" id="CGCX01001110">
    <property type="protein sequence ID" value="CFR88869.1"/>
    <property type="molecule type" value="Genomic_DNA"/>
</dbReference>
<dbReference type="Proteomes" id="UP000038802">
    <property type="component" value="Unassembled WGS sequence"/>
</dbReference>
<dbReference type="EMBL" id="COPH01000048">
    <property type="protein sequence ID" value="CLX08781.1"/>
    <property type="molecule type" value="Genomic_DNA"/>
</dbReference>
<evidence type="ECO:0000313" key="7">
    <source>
        <dbReference type="EMBL" id="COW46987.1"/>
    </source>
</evidence>
<dbReference type="Proteomes" id="UP000048600">
    <property type="component" value="Unassembled WGS sequence"/>
</dbReference>
<dbReference type="Proteomes" id="UP000300237">
    <property type="component" value="Chromosome"/>
</dbReference>
<evidence type="ECO:0000313" key="5">
    <source>
        <dbReference type="EMBL" id="CKS44753.1"/>
    </source>
</evidence>
<reference evidence="10 26" key="9">
    <citation type="submission" date="2021-03" db="EMBL/GenBank/DDBJ databases">
        <title>Whole Genome Sequencing of Mycobacterium tuberculosis clinical isolates from Arunachal Pradesh, India.</title>
        <authorList>
            <person name="Singh S."/>
            <person name="Mudliar S.R."/>
            <person name="Kulsum U."/>
            <person name="Rufai S.B."/>
            <person name="Singh P.K."/>
            <person name="Umpo M."/>
            <person name="Nyori M."/>
        </authorList>
    </citation>
    <scope>NUCLEOTIDE SEQUENCE [LARGE SCALE GENOMIC DNA]</scope>
    <source>
        <strain evidence="10 26">OMICS/BPL/0142/20/SP</strain>
    </source>
</reference>
<dbReference type="Proteomes" id="UP000048948">
    <property type="component" value="Unassembled WGS sequence"/>
</dbReference>
<dbReference type="EMBL" id="CFOE01000005">
    <property type="protein sequence ID" value="CFE34481.1"/>
    <property type="molecule type" value="Genomic_DNA"/>
</dbReference>
<gene>
    <name evidence="11" type="ORF">A4S10_01129</name>
    <name evidence="13" type="ORF">DKC2_1131</name>
    <name evidence="12" type="ORF">DSJ38_09095</name>
    <name evidence="3" type="ORF">ERS007657_02724</name>
    <name evidence="8" type="ORF">ERS007679_03978</name>
    <name evidence="1" type="ORF">ERS007681_00074</name>
    <name evidence="2" type="ORF">ERS007688_00225</name>
    <name evidence="7" type="ORF">ERS007703_03708</name>
    <name evidence="9" type="ORF">ERS007741_03832</name>
    <name evidence="4" type="ORF">ERS027646_00946</name>
    <name evidence="5" type="ORF">ERS027659_03113</name>
    <name evidence="6" type="ORF">ERS094118_03988</name>
    <name evidence="10" type="ORF">J8J21_12320</name>
</gene>
<reference evidence="12 24" key="5">
    <citation type="journal article" date="2017" name="N. Engl. J. Med.">
        <title>Transmission of Extensively Drug-Resistant Tuberculosis in South Africa.</title>
        <authorList>
            <person name="Shah N.S."/>
            <person name="Auld S.C."/>
            <person name="Brust J.C."/>
            <person name="Mathema B."/>
            <person name="Ismail N."/>
            <person name="Moodley P."/>
            <person name="Mlisana K."/>
            <person name="Allana S."/>
            <person name="Campbell A."/>
            <person name="Mthiyane T."/>
            <person name="Morris N."/>
            <person name="Mpangase P."/>
            <person name="van der Meulen H."/>
            <person name="Omar S.V."/>
            <person name="Brown T.S."/>
            <person name="Narechania A."/>
            <person name="Shaskina E."/>
            <person name="Kapwata T."/>
            <person name="Kreiswirth B."/>
            <person name="Gandhi N.R."/>
        </authorList>
    </citation>
    <scope>NUCLEOTIDE SEQUENCE [LARGE SCALE GENOMIC DNA]</scope>
    <source>
        <strain evidence="12 24">32301_S10</strain>
    </source>
</reference>
<name>A0A045IXW6_MYCTX</name>
<evidence type="ECO:0000313" key="14">
    <source>
        <dbReference type="Proteomes" id="UP000038802"/>
    </source>
</evidence>
<evidence type="ECO:0000313" key="21">
    <source>
        <dbReference type="Proteomes" id="UP000050139"/>
    </source>
</evidence>
<dbReference type="Proteomes" id="UP000046947">
    <property type="component" value="Unassembled WGS sequence"/>
</dbReference>
<evidence type="ECO:0000313" key="10">
    <source>
        <dbReference type="EMBL" id="MBP0683894.1"/>
    </source>
</evidence>
<evidence type="ECO:0000313" key="22">
    <source>
        <dbReference type="Proteomes" id="UP000050164"/>
    </source>
</evidence>
<evidence type="ECO:0000313" key="11">
    <source>
        <dbReference type="EMBL" id="OMH58966.1"/>
    </source>
</evidence>
<dbReference type="EMBL" id="CFOH01000018">
    <property type="protein sequence ID" value="CFE46515.1"/>
    <property type="molecule type" value="Genomic_DNA"/>
</dbReference>
<dbReference type="Pfam" id="PF10604">
    <property type="entry name" value="Polyketide_cyc2"/>
    <property type="match status" value="1"/>
</dbReference>
<dbReference type="Gene3D" id="3.30.530.20">
    <property type="match status" value="1"/>
</dbReference>
<evidence type="ECO:0000313" key="25">
    <source>
        <dbReference type="Proteomes" id="UP000300237"/>
    </source>
</evidence>
<evidence type="ECO:0000313" key="26">
    <source>
        <dbReference type="Proteomes" id="UP000671119"/>
    </source>
</evidence>
<dbReference type="EMBL" id="JAGIZI010000018">
    <property type="protein sequence ID" value="MBP0683894.1"/>
    <property type="molecule type" value="Genomic_DNA"/>
</dbReference>
<dbReference type="SMR" id="A0A045IXW6"/>
<evidence type="ECO:0000313" key="23">
    <source>
        <dbReference type="Proteomes" id="UP000189452"/>
    </source>
</evidence>
<organism evidence="11 23">
    <name type="scientific">Mycobacterium tuberculosis</name>
    <dbReference type="NCBI Taxonomy" id="1773"/>
    <lineage>
        <taxon>Bacteria</taxon>
        <taxon>Bacillati</taxon>
        <taxon>Actinomycetota</taxon>
        <taxon>Actinomycetes</taxon>
        <taxon>Mycobacteriales</taxon>
        <taxon>Mycobacteriaceae</taxon>
        <taxon>Mycobacterium</taxon>
        <taxon>Mycobacterium tuberculosis complex</taxon>
    </lineage>
</organism>
<dbReference type="EMBL" id="CHKL01000645">
    <property type="protein sequence ID" value="COX11463.1"/>
    <property type="molecule type" value="Genomic_DNA"/>
</dbReference>
<accession>A0A045IXW6</accession>
<protein>
    <submittedName>
        <fullName evidence="1 11">Polyketide cyclase</fullName>
    </submittedName>
    <submittedName>
        <fullName evidence="7">Putative polyketide cyclase</fullName>
    </submittedName>
    <submittedName>
        <fullName evidence="10">SRPBCC family protein</fullName>
    </submittedName>
</protein>
<evidence type="ECO:0000313" key="12">
    <source>
        <dbReference type="EMBL" id="REQ52969.1"/>
    </source>
</evidence>
<dbReference type="AlphaFoldDB" id="A0A045IXW6"/>
<proteinExistence type="predicted"/>
<dbReference type="InterPro" id="IPR019587">
    <property type="entry name" value="Polyketide_cyclase/dehydratase"/>
</dbReference>
<dbReference type="OMA" id="MWKGYAR"/>
<reference evidence="12" key="7">
    <citation type="submission" date="2018-07" db="EMBL/GenBank/DDBJ databases">
        <authorList>
            <person name="Shah S."/>
            <person name="Brown T."/>
            <person name="Auld S."/>
            <person name="Bratton K."/>
            <person name="Narechania A."/>
            <person name="Mathema B."/>
            <person name="Gandhi N."/>
        </authorList>
    </citation>
    <scope>NUCLEOTIDE SEQUENCE</scope>
    <source>
        <strain evidence="12">32301_S10</strain>
    </source>
</reference>
<reference evidence="6 21" key="3">
    <citation type="submission" date="2015-03" db="EMBL/GenBank/DDBJ databases">
        <authorList>
            <consortium name="Pathogen Informatics"/>
            <person name="Murphy D."/>
        </authorList>
    </citation>
    <scope>NUCLEOTIDE SEQUENCE [LARGE SCALE GENOMIC DNA]</scope>
    <source>
        <strain evidence="6 21">0268S</strain>
    </source>
</reference>
<dbReference type="Proteomes" id="UP000189452">
    <property type="component" value="Chromosome"/>
</dbReference>
<reference evidence="7" key="1">
    <citation type="submission" date="2015-03" db="EMBL/GenBank/DDBJ databases">
        <authorList>
            <person name="Murphy D."/>
        </authorList>
    </citation>
    <scope>NUCLEOTIDE SEQUENCE [LARGE SCALE GENOMIC DNA]</scope>
    <source>
        <strain evidence="7">K00500041</strain>
    </source>
</reference>
<evidence type="ECO:0000313" key="18">
    <source>
        <dbReference type="Proteomes" id="UP000048289"/>
    </source>
</evidence>
<dbReference type="InterPro" id="IPR023393">
    <property type="entry name" value="START-like_dom_sf"/>
</dbReference>
<evidence type="ECO:0000313" key="8">
    <source>
        <dbReference type="EMBL" id="COW52537.1"/>
    </source>
</evidence>
<dbReference type="PATRIC" id="fig|1773.206.peg.936"/>
<dbReference type="STRING" id="115862.BBG46_05740"/>
<dbReference type="EMBL" id="LWDQ01000001">
    <property type="protein sequence ID" value="OMH58966.1"/>
    <property type="molecule type" value="Genomic_DNA"/>
</dbReference>
<dbReference type="EMBL" id="CSAD01000854">
    <property type="protein sequence ID" value="COW52537.1"/>
    <property type="molecule type" value="Genomic_DNA"/>
</dbReference>
<evidence type="ECO:0000313" key="17">
    <source>
        <dbReference type="Proteomes" id="UP000046947"/>
    </source>
</evidence>
<evidence type="ECO:0000313" key="9">
    <source>
        <dbReference type="EMBL" id="COX11463.1"/>
    </source>
</evidence>
<evidence type="ECO:0000313" key="1">
    <source>
        <dbReference type="EMBL" id="CFE34481.1"/>
    </source>
</evidence>
<dbReference type="Proteomes" id="UP000046680">
    <property type="component" value="Unassembled WGS sequence"/>
</dbReference>
<evidence type="ECO:0000313" key="15">
    <source>
        <dbReference type="Proteomes" id="UP000045842"/>
    </source>
</evidence>
<evidence type="ECO:0000313" key="16">
    <source>
        <dbReference type="Proteomes" id="UP000046680"/>
    </source>
</evidence>
<evidence type="ECO:0000313" key="4">
    <source>
        <dbReference type="EMBL" id="CKR92411.1"/>
    </source>
</evidence>
<dbReference type="EMBL" id="QTBD01000138">
    <property type="protein sequence ID" value="REQ52969.1"/>
    <property type="molecule type" value="Genomic_DNA"/>
</dbReference>
<dbReference type="EMBL" id="LR027516">
    <property type="protein sequence ID" value="VCU49311.1"/>
    <property type="molecule type" value="Genomic_DNA"/>
</dbReference>
<reference evidence="14 15" key="2">
    <citation type="submission" date="2015-03" db="EMBL/GenBank/DDBJ databases">
        <authorList>
            <consortium name="Pathogen Informatics"/>
        </authorList>
    </citation>
    <scope>NUCLEOTIDE SEQUENCE [LARGE SCALE GENOMIC DNA]</scope>
    <source>
        <strain evidence="4 20">Bir 172</strain>
        <strain evidence="5 22">Bir 185</strain>
        <strain evidence="3 16">C09601061</strain>
        <strain evidence="8 15">G09801536</strain>
        <strain evidence="1 18">G09901357</strain>
        <strain evidence="2 17">H09601792</strain>
        <strain evidence="14">K00500041</strain>
        <strain evidence="9 19">P00601463</strain>
    </source>
</reference>
<dbReference type="Proteomes" id="UP000671119">
    <property type="component" value="Unassembled WGS sequence"/>
</dbReference>
<evidence type="ECO:0000313" key="19">
    <source>
        <dbReference type="Proteomes" id="UP000048600"/>
    </source>
</evidence>
<evidence type="ECO:0000313" key="6">
    <source>
        <dbReference type="EMBL" id="CLX08781.1"/>
    </source>
</evidence>
<reference evidence="11 23" key="6">
    <citation type="submission" date="2017-02" db="EMBL/GenBank/DDBJ databases">
        <title>Protein polymorphisms may explain contrasting epidemiological fitness of two variants of a multidrug-resistant Mycobacterium tuberculosis strain.</title>
        <authorList>
            <person name="Bigi M.M."/>
            <person name="Lopez B."/>
            <person name="Blanco F.C."/>
            <person name="Sasiain M.C."/>
            <person name="De La Barrera S."/>
            <person name="Ritacco V."/>
            <person name="Bigi F."/>
            <person name="Soria M.A."/>
        </authorList>
    </citation>
    <scope>NUCLEOTIDE SEQUENCE [LARGE SCALE GENOMIC DNA]</scope>
    <source>
        <strain evidence="11 23">6548</strain>
    </source>
</reference>
<evidence type="ECO:0000313" key="24">
    <source>
        <dbReference type="Proteomes" id="UP000256381"/>
    </source>
</evidence>
<dbReference type="Proteomes" id="UP000048289">
    <property type="component" value="Unassembled WGS sequence"/>
</dbReference>
<dbReference type="RefSeq" id="WP_003405633.1">
    <property type="nucleotide sequence ID" value="NZ_AP017901.1"/>
</dbReference>
<evidence type="ECO:0000313" key="2">
    <source>
        <dbReference type="EMBL" id="CFE46515.1"/>
    </source>
</evidence>
<evidence type="ECO:0000313" key="13">
    <source>
        <dbReference type="EMBL" id="VCU49311.1"/>
    </source>
</evidence>
<dbReference type="Proteomes" id="UP000050139">
    <property type="component" value="Unassembled WGS sequence"/>
</dbReference>
<dbReference type="EMBL" id="CNFT01000848">
    <property type="protein sequence ID" value="CKS44753.1"/>
    <property type="molecule type" value="Genomic_DNA"/>
</dbReference>
<reference evidence="13 25" key="8">
    <citation type="submission" date="2018-08" db="EMBL/GenBank/DDBJ databases">
        <authorList>
            <person name="Fokvardsen B D."/>
            <person name="Norman A."/>
        </authorList>
    </citation>
    <scope>NUCLEOTIDE SEQUENCE [LARGE SCALE GENOMIC DNA]</scope>
    <source>
        <strain evidence="13 25">DKC2</strain>
    </source>
</reference>
<dbReference type="Proteomes" id="UP000045842">
    <property type="component" value="Unassembled WGS sequence"/>
</dbReference>
<dbReference type="EMBL" id="CNGE01000117">
    <property type="protein sequence ID" value="CKR92411.1"/>
    <property type="molecule type" value="Genomic_DNA"/>
</dbReference>
<evidence type="ECO:0000313" key="20">
    <source>
        <dbReference type="Proteomes" id="UP000048948"/>
    </source>
</evidence>
<dbReference type="SUPFAM" id="SSF55961">
    <property type="entry name" value="Bet v1-like"/>
    <property type="match status" value="1"/>
</dbReference>
<dbReference type="Proteomes" id="UP000256381">
    <property type="component" value="Unassembled WGS sequence"/>
</dbReference>
<sequence length="157" mass="16867">MAKSVVVEQSRAIPVQSEDAFGGTLAAALPVICSHWYGLIPPIKEVRDQTGAWDSVGQARVITMVGGGRVREELTSVDPPRSFGYTLTDIKGPLAPLVALVEGKWSFAPADTGTTVTWQWTIHPRSALAAPVLPVFARMWRGYARGVLEKLSALLVG</sequence>
<dbReference type="Proteomes" id="UP000050164">
    <property type="component" value="Unassembled WGS sequence"/>
</dbReference>
<reference evidence="11 23" key="4">
    <citation type="submission" date="2016-04" db="EMBL/GenBank/DDBJ databases">
        <authorList>
            <person name="Bigi M."/>
            <person name="Bigi F."/>
            <person name="Soria M.A."/>
        </authorList>
    </citation>
    <scope>NUCLEOTIDE SEQUENCE [LARGE SCALE GENOMIC DNA]</scope>
    <source>
        <strain evidence="11 23">6548</strain>
    </source>
</reference>
<dbReference type="EMBL" id="CSAE01000537">
    <property type="protein sequence ID" value="COW46987.1"/>
    <property type="molecule type" value="Genomic_DNA"/>
</dbReference>
<evidence type="ECO:0000313" key="3">
    <source>
        <dbReference type="EMBL" id="CFR88869.1"/>
    </source>
</evidence>